<dbReference type="InterPro" id="IPR058880">
    <property type="entry name" value="PglZ_N"/>
</dbReference>
<dbReference type="RefSeq" id="WP_175348385.1">
    <property type="nucleotide sequence ID" value="NZ_JABMCI010000067.1"/>
</dbReference>
<dbReference type="Proteomes" id="UP000565724">
    <property type="component" value="Unassembled WGS sequence"/>
</dbReference>
<evidence type="ECO:0000259" key="1">
    <source>
        <dbReference type="Pfam" id="PF25862"/>
    </source>
</evidence>
<dbReference type="NCBIfam" id="NF033446">
    <property type="entry name" value="BREX_PglZ_2"/>
    <property type="match status" value="1"/>
</dbReference>
<reference evidence="3 4" key="1">
    <citation type="submission" date="2020-05" db="EMBL/GenBank/DDBJ databases">
        <title>Genome Sequencing of Type Strains.</title>
        <authorList>
            <person name="Lemaire J.F."/>
            <person name="Inderbitzin P."/>
            <person name="Gregorio O.A."/>
            <person name="Collins S.B."/>
            <person name="Wespe N."/>
            <person name="Knight-Connoni V."/>
        </authorList>
    </citation>
    <scope>NUCLEOTIDE SEQUENCE [LARGE SCALE GENOMIC DNA]</scope>
    <source>
        <strain evidence="3 4">ATCC 25174</strain>
    </source>
</reference>
<feature type="domain" description="Alkaline phosphatase-like protein PglZ N-terminal" evidence="1">
    <location>
        <begin position="26"/>
        <end position="105"/>
    </location>
</feature>
<name>A0A7Y6A284_9CELL</name>
<protein>
    <submittedName>
        <fullName evidence="3">BREX-2 system phosphatase PglZ</fullName>
    </submittedName>
</protein>
<gene>
    <name evidence="3" type="primary">pglZ</name>
    <name evidence="3" type="ORF">HP550_14500</name>
</gene>
<dbReference type="AlphaFoldDB" id="A0A7Y6A284"/>
<feature type="domain" description="Alkaline phosphatase-like protein PglZ C-terminal" evidence="2">
    <location>
        <begin position="806"/>
        <end position="907"/>
    </location>
</feature>
<dbReference type="InterPro" id="IPR017850">
    <property type="entry name" value="Alkaline_phosphatase_core_sf"/>
</dbReference>
<dbReference type="EMBL" id="JABMCI010000067">
    <property type="protein sequence ID" value="NUU18464.1"/>
    <property type="molecule type" value="Genomic_DNA"/>
</dbReference>
<evidence type="ECO:0000313" key="3">
    <source>
        <dbReference type="EMBL" id="NUU18464.1"/>
    </source>
</evidence>
<dbReference type="Pfam" id="PF08665">
    <property type="entry name" value="PglZ"/>
    <property type="match status" value="1"/>
</dbReference>
<organism evidence="3 4">
    <name type="scientific">Cellulomonas humilata</name>
    <dbReference type="NCBI Taxonomy" id="144055"/>
    <lineage>
        <taxon>Bacteria</taxon>
        <taxon>Bacillati</taxon>
        <taxon>Actinomycetota</taxon>
        <taxon>Actinomycetes</taxon>
        <taxon>Micrococcales</taxon>
        <taxon>Cellulomonadaceae</taxon>
        <taxon>Cellulomonas</taxon>
    </lineage>
</organism>
<dbReference type="Pfam" id="PF25862">
    <property type="entry name" value="PglZ_1st"/>
    <property type="match status" value="1"/>
</dbReference>
<dbReference type="Pfam" id="PF25863">
    <property type="entry name" value="PglZ_C"/>
    <property type="match status" value="1"/>
</dbReference>
<keyword evidence="4" id="KW-1185">Reference proteome</keyword>
<dbReference type="InterPro" id="IPR047992">
    <property type="entry name" value="BREX_PglZ"/>
</dbReference>
<dbReference type="SUPFAM" id="SSF53649">
    <property type="entry name" value="Alkaline phosphatase-like"/>
    <property type="match status" value="1"/>
</dbReference>
<proteinExistence type="predicted"/>
<sequence length="910" mass="96763">MSVDSSRRIRPADAGYVRQRAAALVERASERVEILRAAPVWDGPEALVEAGFTVRVRACVSALAVLDAYEQLGAEDYLVVLTDRDAHDLGDTILLRARGHRPHVIDPWSAVPEMFGARTADRDLRARGSWVPEALLSQRPSPGWPAAPAGTVTEAHALSNLLSHVLGMRLPTTLDEGSLLLRLDTPEGRLAWQSTSPTLRDGLAGWAGDGLGAAAELALRIAAAQQVSVCGVGLALDVVWPRPEDHAVVTEDQKAARIRAEAKIHPAANGIRSRALADAARLIATRHEDSGDAALGVALDAAEAVLGDLQWADGAERSDWLATGLRARLRHLTEHIRANLLMNPAGAGPESQLAELLEHRLARRNAREIVAAQMAVRLVRWLGSPDGAGRPPAGSLTEALHIQVDDGAWVDHALAAVHTGSAFPEVALVYGELVTRVRGQRRERDAMAAALLARATADDQPLDDVVPLEDLRQRVVVPVAKATGTLVVVVDGMSAAVATEIVDSGLARTWTELLPANSARRAVGLAVLPSMTTYSRTSLFAGALQTGTQDAEKKRWRDDLGAAIFHKEQLQTVAGAMLPASLVEALEGPDRVIGVVLNTVDDALKSADPGGTAWTDETVRYLAPLLNAAYIAGRTVILTSDHGHVIERGGALRNYAGSDARWRTADSVAADGEVLVAGRRVLTPGGRAVLAWDEDIRFGKRSAGYHGGASLAEITVPIIVLAPTPDAEIAGWRAGPPQMPSWWNDPVIARPDPSVGGRRALRAGPVVVSDPPAARSSKLRRDAEDAGQGMLGFDVADPVTPKPVDAESALVDALLQSPTYAEQRRHSGRHPLDDGVVQAFVLGAIRRGGRAHRYTLAAEAGVATPLVAGTIVSLRRLLNVDMYPVIKEDEDGVTLVLDAALLRQQFDLGS</sequence>
<evidence type="ECO:0000313" key="4">
    <source>
        <dbReference type="Proteomes" id="UP000565724"/>
    </source>
</evidence>
<comment type="caution">
    <text evidence="3">The sequence shown here is derived from an EMBL/GenBank/DDBJ whole genome shotgun (WGS) entry which is preliminary data.</text>
</comment>
<accession>A0A7Y6A284</accession>
<dbReference type="InterPro" id="IPR058882">
    <property type="entry name" value="PglZ_C"/>
</dbReference>
<evidence type="ECO:0000259" key="2">
    <source>
        <dbReference type="Pfam" id="PF25863"/>
    </source>
</evidence>